<keyword evidence="5" id="KW-0418">Kinase</keyword>
<proteinExistence type="predicted"/>
<dbReference type="CDD" id="cd00156">
    <property type="entry name" value="REC"/>
    <property type="match status" value="1"/>
</dbReference>
<dbReference type="Gene3D" id="1.10.287.130">
    <property type="match status" value="1"/>
</dbReference>
<dbReference type="OrthoDB" id="9760752at2"/>
<dbReference type="InterPro" id="IPR004358">
    <property type="entry name" value="Sig_transdc_His_kin-like_C"/>
</dbReference>
<dbReference type="EMBL" id="PKUQ01000001">
    <property type="protein sequence ID" value="PLW79041.1"/>
    <property type="molecule type" value="Genomic_DNA"/>
</dbReference>
<feature type="domain" description="Response regulatory" evidence="8">
    <location>
        <begin position="39"/>
        <end position="156"/>
    </location>
</feature>
<protein>
    <recommendedName>
        <fullName evidence="2">histidine kinase</fullName>
        <ecNumber evidence="2">2.7.13.3</ecNumber>
    </recommendedName>
</protein>
<dbReference type="EC" id="2.7.13.3" evidence="2"/>
<gene>
    <name evidence="9" type="ORF">C0081_02065</name>
</gene>
<dbReference type="InterPro" id="IPR003661">
    <property type="entry name" value="HisK_dim/P_dom"/>
</dbReference>
<dbReference type="SUPFAM" id="SSF55874">
    <property type="entry name" value="ATPase domain of HSP90 chaperone/DNA topoisomerase II/histidine kinase"/>
    <property type="match status" value="1"/>
</dbReference>
<evidence type="ECO:0000259" key="7">
    <source>
        <dbReference type="PROSITE" id="PS50109"/>
    </source>
</evidence>
<dbReference type="Gene3D" id="3.30.565.10">
    <property type="entry name" value="Histidine kinase-like ATPase, C-terminal domain"/>
    <property type="match status" value="1"/>
</dbReference>
<evidence type="ECO:0000256" key="4">
    <source>
        <dbReference type="ARBA" id="ARBA00022679"/>
    </source>
</evidence>
<dbReference type="InterPro" id="IPR036890">
    <property type="entry name" value="HATPase_C_sf"/>
</dbReference>
<dbReference type="CDD" id="cd00082">
    <property type="entry name" value="HisKA"/>
    <property type="match status" value="1"/>
</dbReference>
<dbReference type="PRINTS" id="PR00344">
    <property type="entry name" value="BCTRLSENSOR"/>
</dbReference>
<dbReference type="Proteomes" id="UP000234881">
    <property type="component" value="Unassembled WGS sequence"/>
</dbReference>
<dbReference type="GO" id="GO:0000155">
    <property type="term" value="F:phosphorelay sensor kinase activity"/>
    <property type="evidence" value="ECO:0007669"/>
    <property type="project" value="InterPro"/>
</dbReference>
<organism evidence="9 10">
    <name type="scientific">Cohaesibacter celericrescens</name>
    <dbReference type="NCBI Taxonomy" id="2067669"/>
    <lineage>
        <taxon>Bacteria</taxon>
        <taxon>Pseudomonadati</taxon>
        <taxon>Pseudomonadota</taxon>
        <taxon>Alphaproteobacteria</taxon>
        <taxon>Hyphomicrobiales</taxon>
        <taxon>Cohaesibacteraceae</taxon>
    </lineage>
</organism>
<accession>A0A2N5XX09</accession>
<dbReference type="InterPro" id="IPR005467">
    <property type="entry name" value="His_kinase_dom"/>
</dbReference>
<comment type="caution">
    <text evidence="9">The sequence shown here is derived from an EMBL/GenBank/DDBJ whole genome shotgun (WGS) entry which is preliminary data.</text>
</comment>
<dbReference type="InterPro" id="IPR001789">
    <property type="entry name" value="Sig_transdc_resp-reg_receiver"/>
</dbReference>
<evidence type="ECO:0000313" key="10">
    <source>
        <dbReference type="Proteomes" id="UP000234881"/>
    </source>
</evidence>
<dbReference type="SMART" id="SM00387">
    <property type="entry name" value="HATPase_c"/>
    <property type="match status" value="1"/>
</dbReference>
<dbReference type="PROSITE" id="PS50109">
    <property type="entry name" value="HIS_KIN"/>
    <property type="match status" value="1"/>
</dbReference>
<evidence type="ECO:0000256" key="5">
    <source>
        <dbReference type="ARBA" id="ARBA00022777"/>
    </source>
</evidence>
<dbReference type="SMART" id="SM00448">
    <property type="entry name" value="REC"/>
    <property type="match status" value="1"/>
</dbReference>
<dbReference type="SMART" id="SM00388">
    <property type="entry name" value="HisKA"/>
    <property type="match status" value="1"/>
</dbReference>
<feature type="domain" description="Histidine kinase" evidence="7">
    <location>
        <begin position="179"/>
        <end position="392"/>
    </location>
</feature>
<dbReference type="InterPro" id="IPR011006">
    <property type="entry name" value="CheY-like_superfamily"/>
</dbReference>
<reference evidence="9 10" key="1">
    <citation type="submission" date="2018-01" db="EMBL/GenBank/DDBJ databases">
        <title>The draft genome sequence of Cohaesibacter sp. H1304.</title>
        <authorList>
            <person name="Wang N.-N."/>
            <person name="Du Z.-J."/>
        </authorList>
    </citation>
    <scope>NUCLEOTIDE SEQUENCE [LARGE SCALE GENOMIC DNA]</scope>
    <source>
        <strain evidence="9 10">H1304</strain>
    </source>
</reference>
<evidence type="ECO:0000256" key="6">
    <source>
        <dbReference type="PROSITE-ProRule" id="PRU00169"/>
    </source>
</evidence>
<dbReference type="Pfam" id="PF02518">
    <property type="entry name" value="HATPase_c"/>
    <property type="match status" value="1"/>
</dbReference>
<dbReference type="SUPFAM" id="SSF52172">
    <property type="entry name" value="CheY-like"/>
    <property type="match status" value="1"/>
</dbReference>
<evidence type="ECO:0000256" key="2">
    <source>
        <dbReference type="ARBA" id="ARBA00012438"/>
    </source>
</evidence>
<dbReference type="PROSITE" id="PS50110">
    <property type="entry name" value="RESPONSE_REGULATORY"/>
    <property type="match status" value="1"/>
</dbReference>
<dbReference type="InterPro" id="IPR052162">
    <property type="entry name" value="Sensor_kinase/Photoreceptor"/>
</dbReference>
<evidence type="ECO:0000256" key="1">
    <source>
        <dbReference type="ARBA" id="ARBA00000085"/>
    </source>
</evidence>
<dbReference type="Gene3D" id="3.40.50.2300">
    <property type="match status" value="1"/>
</dbReference>
<dbReference type="InterPro" id="IPR003594">
    <property type="entry name" value="HATPase_dom"/>
</dbReference>
<dbReference type="AlphaFoldDB" id="A0A2N5XX09"/>
<feature type="modified residue" description="4-aspartylphosphate" evidence="6">
    <location>
        <position position="91"/>
    </location>
</feature>
<dbReference type="PANTHER" id="PTHR43304">
    <property type="entry name" value="PHYTOCHROME-LIKE PROTEIN CPH1"/>
    <property type="match status" value="1"/>
</dbReference>
<keyword evidence="3 6" id="KW-0597">Phosphoprotein</keyword>
<dbReference type="FunFam" id="3.30.565.10:FF:000006">
    <property type="entry name" value="Sensor histidine kinase WalK"/>
    <property type="match status" value="1"/>
</dbReference>
<comment type="catalytic activity">
    <reaction evidence="1">
        <text>ATP + protein L-histidine = ADP + protein N-phospho-L-histidine.</text>
        <dbReference type="EC" id="2.7.13.3"/>
    </reaction>
</comment>
<evidence type="ECO:0000313" key="9">
    <source>
        <dbReference type="EMBL" id="PLW79041.1"/>
    </source>
</evidence>
<evidence type="ECO:0000256" key="3">
    <source>
        <dbReference type="ARBA" id="ARBA00022553"/>
    </source>
</evidence>
<evidence type="ECO:0000259" key="8">
    <source>
        <dbReference type="PROSITE" id="PS50110"/>
    </source>
</evidence>
<dbReference type="Pfam" id="PF00072">
    <property type="entry name" value="Response_reg"/>
    <property type="match status" value="1"/>
</dbReference>
<keyword evidence="10" id="KW-1185">Reference proteome</keyword>
<sequence>MWPSRWRWMSSFSQSKGSRNIGLASLSCLRGKPMVDSINLLIVDDCEDDREMYIRHLRSDDEFSYRFIEAETADEALLLYQANTIHGILLDFSLPGRDGTQVLADLKKLDNHIPAVMLTGQGNEKVAADAIKLGAQDYLTKSDVTAAALKRVVHNAIERVEMLRKIDLQQDDLSAFAGVLAHDLKAPINVIRGMNELIVEALNEQDYDSVSELTVRIERSTRRMSELIDTLRVYNKSSNNNRPLLDTSLEILLEDALINLELDIQKRGARITHDPLPNVMGDPPQIIQLMQNLIANGIKYSNAPTPEVHISAELVENAWRIGVKDNGIGIQEEDLQVIFQPFKRLHGYDEYRGSGLGLATCRKILDRHRCKIWCDSEAGKGTTFYFTLPVAAVAEKSLLVG</sequence>
<dbReference type="Pfam" id="PF00512">
    <property type="entry name" value="HisKA"/>
    <property type="match status" value="1"/>
</dbReference>
<name>A0A2N5XX09_9HYPH</name>
<dbReference type="PANTHER" id="PTHR43304:SF1">
    <property type="entry name" value="PAC DOMAIN-CONTAINING PROTEIN"/>
    <property type="match status" value="1"/>
</dbReference>
<keyword evidence="4" id="KW-0808">Transferase</keyword>